<proteinExistence type="predicted"/>
<dbReference type="EMBL" id="LN649231">
    <property type="protein sequence ID" value="CEI70414.1"/>
    <property type="molecule type" value="Genomic_DNA"/>
</dbReference>
<evidence type="ECO:0000256" key="1">
    <source>
        <dbReference type="SAM" id="SignalP"/>
    </source>
</evidence>
<dbReference type="RefSeq" id="XP_025594128.1">
    <property type="nucleotide sequence ID" value="XM_025725539.1"/>
</dbReference>
<dbReference type="Proteomes" id="UP000245910">
    <property type="component" value="Chromosome III"/>
</dbReference>
<organism evidence="2 3">
    <name type="scientific">Fusarium venenatum</name>
    <dbReference type="NCBI Taxonomy" id="56646"/>
    <lineage>
        <taxon>Eukaryota</taxon>
        <taxon>Fungi</taxon>
        <taxon>Dikarya</taxon>
        <taxon>Ascomycota</taxon>
        <taxon>Pezizomycotina</taxon>
        <taxon>Sordariomycetes</taxon>
        <taxon>Hypocreomycetidae</taxon>
        <taxon>Hypocreales</taxon>
        <taxon>Nectriaceae</taxon>
        <taxon>Fusarium</taxon>
    </lineage>
</organism>
<keyword evidence="1" id="KW-0732">Signal</keyword>
<sequence length="336" mass="38196">MLFNLFVLVALAAHVTSAPAETLSDPSVPTTLPKPPIFDGFVPPNFLRHPPPTVSGADDGHKTKFLVSRYVPLSEGGCFHGRTAPSMDEEAPWDGRSVRCTYYPEGPCPKVKKYRLIPGYEGAAIQNVSITASYESMDPLLIRMTVNNTTPLPITFWKEWSPVSKRGWELGYFSIESEIWGQFFGRVGEKYRMATLTREDIPERPKNIDELVQLNPGESVSEVVTIPYCELKEGSQHCKPFMWERWTEMLRLVGIKRIFIQGDWYGVWAQPKEEVMAKMVDNPMAGYWTRWWAKNVLFPTEEQLKGFGTYLPYKEPWYTTKAALTGVLPSNSTEVN</sequence>
<accession>A0A2L2THG8</accession>
<feature type="signal peptide" evidence="1">
    <location>
        <begin position="1"/>
        <end position="20"/>
    </location>
</feature>
<evidence type="ECO:0000313" key="2">
    <source>
        <dbReference type="EMBL" id="CEI70414.1"/>
    </source>
</evidence>
<dbReference type="GeneID" id="37262129"/>
<dbReference type="OrthoDB" id="5104749at2759"/>
<keyword evidence="3" id="KW-1185">Reference proteome</keyword>
<dbReference type="AlphaFoldDB" id="A0A2L2THG8"/>
<protein>
    <submittedName>
        <fullName evidence="2">Uncharacterized protein</fullName>
    </submittedName>
</protein>
<dbReference type="KEGG" id="fvn:FVRRES_10491"/>
<feature type="chain" id="PRO_5014998997" evidence="1">
    <location>
        <begin position="21"/>
        <end position="336"/>
    </location>
</feature>
<reference evidence="3" key="1">
    <citation type="submission" date="2014-10" db="EMBL/GenBank/DDBJ databases">
        <authorList>
            <person name="King R."/>
        </authorList>
    </citation>
    <scope>NUCLEOTIDE SEQUENCE [LARGE SCALE GENOMIC DNA]</scope>
    <source>
        <strain evidence="3">A3/5</strain>
    </source>
</reference>
<evidence type="ECO:0000313" key="3">
    <source>
        <dbReference type="Proteomes" id="UP000245910"/>
    </source>
</evidence>
<name>A0A2L2THG8_9HYPO</name>